<dbReference type="Gene3D" id="2.30.180.10">
    <property type="entry name" value="FAS1 domain"/>
    <property type="match status" value="3"/>
</dbReference>
<dbReference type="SUPFAM" id="SSF49785">
    <property type="entry name" value="Galactose-binding domain-like"/>
    <property type="match status" value="1"/>
</dbReference>
<name>A0ABS0WNJ2_9FLAO</name>
<protein>
    <submittedName>
        <fullName evidence="3">Fasciclin domain-containing protein</fullName>
    </submittedName>
</protein>
<feature type="chain" id="PRO_5046698546" evidence="1">
    <location>
        <begin position="19"/>
        <end position="833"/>
    </location>
</feature>
<dbReference type="Gene3D" id="2.60.120.430">
    <property type="entry name" value="Galactose-binding lectin"/>
    <property type="match status" value="1"/>
</dbReference>
<dbReference type="Proteomes" id="UP000623301">
    <property type="component" value="Unassembled WGS sequence"/>
</dbReference>
<dbReference type="RefSeq" id="WP_198840342.1">
    <property type="nucleotide sequence ID" value="NZ_JAEHFJ010000002.1"/>
</dbReference>
<feature type="domain" description="FAS1" evidence="2">
    <location>
        <begin position="173"/>
        <end position="311"/>
    </location>
</feature>
<keyword evidence="4" id="KW-1185">Reference proteome</keyword>
<gene>
    <name evidence="3" type="ORF">JBL43_04845</name>
</gene>
<organism evidence="3 4">
    <name type="scientific">Aureibaculum flavum</name>
    <dbReference type="NCBI Taxonomy" id="2795986"/>
    <lineage>
        <taxon>Bacteria</taxon>
        <taxon>Pseudomonadati</taxon>
        <taxon>Bacteroidota</taxon>
        <taxon>Flavobacteriia</taxon>
        <taxon>Flavobacteriales</taxon>
        <taxon>Flavobacteriaceae</taxon>
        <taxon>Aureibaculum</taxon>
    </lineage>
</organism>
<reference evidence="3 4" key="1">
    <citation type="submission" date="2020-12" db="EMBL/GenBank/DDBJ databases">
        <title>Aureibaculum luteum sp. nov. and Aureibaculum flavum sp. nov., novel members of the family Flavobacteriaceae isolated from Antarctic intertidal sediments.</title>
        <authorList>
            <person name="He X."/>
            <person name="Zhang X."/>
        </authorList>
    </citation>
    <scope>NUCLEOTIDE SEQUENCE [LARGE SCALE GENOMIC DNA]</scope>
    <source>
        <strain evidence="3 4">A20</strain>
    </source>
</reference>
<dbReference type="EMBL" id="JAEHFJ010000002">
    <property type="protein sequence ID" value="MBJ2173552.1"/>
    <property type="molecule type" value="Genomic_DNA"/>
</dbReference>
<accession>A0ABS0WNJ2</accession>
<dbReference type="InterPro" id="IPR050904">
    <property type="entry name" value="Adhesion/Biosynth-related"/>
</dbReference>
<dbReference type="InterPro" id="IPR000782">
    <property type="entry name" value="FAS1_domain"/>
</dbReference>
<evidence type="ECO:0000313" key="4">
    <source>
        <dbReference type="Proteomes" id="UP000623301"/>
    </source>
</evidence>
<dbReference type="SUPFAM" id="SSF82153">
    <property type="entry name" value="FAS1 domain"/>
    <property type="match status" value="3"/>
</dbReference>
<feature type="domain" description="FAS1" evidence="2">
    <location>
        <begin position="323"/>
        <end position="466"/>
    </location>
</feature>
<keyword evidence="1" id="KW-0732">Signal</keyword>
<sequence>MKASKLKYSFLFIVISFALLTSCKDEDDLFPQISKSVKNITEIASQNPELSTFLSALKQTGLDSTFSTATTFTVFAPKNDAFTGLNLTNLSNDSLQNILLNHVLSTVTPDFTANMTTGYLTSMATGPDGNNLSFFTDNSDGLKFNGMASLASGMYDIGATNGIVHVVDALLTPPTVLDHVKANPEFSMLAEAIEKSDIKDVLDAKDSLFTLFAPSNAAFEKFMMDANGAFGWTSLDDIPMDVLNQVLLYHIVSGENILSSLIDGTAQTSMQGESFDISGTSINDASYTDATINLTDVQGVNGVMHGVDKVLLTEDVFQSILSATLNMVERCEDRGFSTFLAAIEKAGMTTMLATDDLTAFAPNNDGFNALFILTENFESLDDFDTPEELAVLKDLLNYQLYAGQLSAGDLTDGGSVTTLFGDTFKVDLSGDNPRLKPSFTDAIPSGLVTPNIGSSNGIIHEINRVLIPQALLGALGIVVDQGCNGPHPVGDPNLVFFDWDANGPWWGAVAAENDAALSLDGSSYGRANFTTSGGGWNDMYWRNDGSTFNGASTVGTNLNDYVLKFDIRTIEPISAGAFKFRFRSDANDAFYDWKPWSDTGEALDTEGGWITIEIPLSALGQPDFSAVNQEFGMAFEDGGAAILLNFAIDNVRFDAPDYSCGGPDPVSDSNLVFYDWDANGAWWGAAAAENDASISLDGSSYGRVNLTTGGGGWNDMFWRNDASTFNGASTVGTNINDYVLKFDLYTIEPIAAGTFRFRFHSDATDAIYDWQPWVDTGEALDTGGQWVTYTIPLSVIGQPDFGAVNQEFGLAIEDNGNPLLLNFAIDNVRFEAN</sequence>
<dbReference type="InterPro" id="IPR040475">
    <property type="entry name" value="SGBP_B_XBD"/>
</dbReference>
<dbReference type="Pfam" id="PF18329">
    <property type="entry name" value="SGBP_B_XBD"/>
    <property type="match status" value="2"/>
</dbReference>
<feature type="signal peptide" evidence="1">
    <location>
        <begin position="1"/>
        <end position="18"/>
    </location>
</feature>
<evidence type="ECO:0000259" key="2">
    <source>
        <dbReference type="PROSITE" id="PS50213"/>
    </source>
</evidence>
<evidence type="ECO:0000313" key="3">
    <source>
        <dbReference type="EMBL" id="MBJ2173552.1"/>
    </source>
</evidence>
<dbReference type="SMART" id="SM00554">
    <property type="entry name" value="FAS1"/>
    <property type="match status" value="3"/>
</dbReference>
<evidence type="ECO:0000256" key="1">
    <source>
        <dbReference type="SAM" id="SignalP"/>
    </source>
</evidence>
<dbReference type="Pfam" id="PF02469">
    <property type="entry name" value="Fasciclin"/>
    <property type="match status" value="3"/>
</dbReference>
<comment type="caution">
    <text evidence="3">The sequence shown here is derived from an EMBL/GenBank/DDBJ whole genome shotgun (WGS) entry which is preliminary data.</text>
</comment>
<dbReference type="InterPro" id="IPR008979">
    <property type="entry name" value="Galactose-bd-like_sf"/>
</dbReference>
<dbReference type="PANTHER" id="PTHR10900:SF77">
    <property type="entry name" value="FI19380P1"/>
    <property type="match status" value="1"/>
</dbReference>
<dbReference type="PROSITE" id="PS50213">
    <property type="entry name" value="FAS1"/>
    <property type="match status" value="3"/>
</dbReference>
<dbReference type="PROSITE" id="PS51257">
    <property type="entry name" value="PROKAR_LIPOPROTEIN"/>
    <property type="match status" value="1"/>
</dbReference>
<feature type="domain" description="FAS1" evidence="2">
    <location>
        <begin position="37"/>
        <end position="171"/>
    </location>
</feature>
<dbReference type="PANTHER" id="PTHR10900">
    <property type="entry name" value="PERIOSTIN-RELATED"/>
    <property type="match status" value="1"/>
</dbReference>
<dbReference type="InterPro" id="IPR036378">
    <property type="entry name" value="FAS1_dom_sf"/>
</dbReference>
<proteinExistence type="predicted"/>